<dbReference type="Gene3D" id="3.30.63.10">
    <property type="entry name" value="Guanylate Kinase phosphate binding domain"/>
    <property type="match status" value="1"/>
</dbReference>
<dbReference type="PROSITE" id="PS00856">
    <property type="entry name" value="GUANYLATE_KINASE_1"/>
    <property type="match status" value="1"/>
</dbReference>
<evidence type="ECO:0000256" key="9">
    <source>
        <dbReference type="ARBA" id="ARBA00022777"/>
    </source>
</evidence>
<name>A0A502KNW4_9GAMM</name>
<dbReference type="InterPro" id="IPR020590">
    <property type="entry name" value="Guanylate_kinase_CS"/>
</dbReference>
<comment type="function">
    <text evidence="1 13">Essential for recycling GMP and indirectly, cGMP.</text>
</comment>
<evidence type="ECO:0000256" key="2">
    <source>
        <dbReference type="ARBA" id="ARBA00004496"/>
    </source>
</evidence>
<dbReference type="Pfam" id="PF00625">
    <property type="entry name" value="Guanylate_kin"/>
    <property type="match status" value="1"/>
</dbReference>
<dbReference type="GO" id="GO:0005829">
    <property type="term" value="C:cytosol"/>
    <property type="evidence" value="ECO:0007669"/>
    <property type="project" value="TreeGrafter"/>
</dbReference>
<dbReference type="EMBL" id="SAWY01000036">
    <property type="protein sequence ID" value="TPH13318.1"/>
    <property type="molecule type" value="Genomic_DNA"/>
</dbReference>
<evidence type="ECO:0000256" key="5">
    <source>
        <dbReference type="ARBA" id="ARBA00016296"/>
    </source>
</evidence>
<evidence type="ECO:0000256" key="4">
    <source>
        <dbReference type="ARBA" id="ARBA00012961"/>
    </source>
</evidence>
<evidence type="ECO:0000256" key="12">
    <source>
        <dbReference type="ARBA" id="ARBA00048594"/>
    </source>
</evidence>
<reference evidence="15 16" key="1">
    <citation type="submission" date="2019-01" db="EMBL/GenBank/DDBJ databases">
        <title>Litorilituus lipolytica sp. nov., isolated from intertidal sand of the Yellow Sea in China.</title>
        <authorList>
            <person name="Liu A."/>
        </authorList>
    </citation>
    <scope>NUCLEOTIDE SEQUENCE [LARGE SCALE GENOMIC DNA]</scope>
    <source>
        <strain evidence="15 16">RZ04</strain>
    </source>
</reference>
<dbReference type="GO" id="GO:0005524">
    <property type="term" value="F:ATP binding"/>
    <property type="evidence" value="ECO:0007669"/>
    <property type="project" value="UniProtKB-UniRule"/>
</dbReference>
<dbReference type="NCBIfam" id="TIGR03263">
    <property type="entry name" value="guanyl_kin"/>
    <property type="match status" value="1"/>
</dbReference>
<dbReference type="OrthoDB" id="9808150at2"/>
<accession>A0A502KNW4</accession>
<evidence type="ECO:0000256" key="11">
    <source>
        <dbReference type="ARBA" id="ARBA00030128"/>
    </source>
</evidence>
<evidence type="ECO:0000259" key="14">
    <source>
        <dbReference type="PROSITE" id="PS50052"/>
    </source>
</evidence>
<comment type="caution">
    <text evidence="15">The sequence shown here is derived from an EMBL/GenBank/DDBJ whole genome shotgun (WGS) entry which is preliminary data.</text>
</comment>
<keyword evidence="10 13" id="KW-0067">ATP-binding</keyword>
<comment type="subcellular location">
    <subcellularLocation>
        <location evidence="2 13">Cytoplasm</location>
    </subcellularLocation>
</comment>
<dbReference type="PANTHER" id="PTHR23117:SF13">
    <property type="entry name" value="GUANYLATE KINASE"/>
    <property type="match status" value="1"/>
</dbReference>
<comment type="catalytic activity">
    <reaction evidence="12 13">
        <text>GMP + ATP = GDP + ADP</text>
        <dbReference type="Rhea" id="RHEA:20780"/>
        <dbReference type="ChEBI" id="CHEBI:30616"/>
        <dbReference type="ChEBI" id="CHEBI:58115"/>
        <dbReference type="ChEBI" id="CHEBI:58189"/>
        <dbReference type="ChEBI" id="CHEBI:456216"/>
        <dbReference type="EC" id="2.7.4.8"/>
    </reaction>
</comment>
<dbReference type="AlphaFoldDB" id="A0A502KNW4"/>
<keyword evidence="7 13" id="KW-0808">Transferase</keyword>
<dbReference type="EC" id="2.7.4.8" evidence="4 13"/>
<evidence type="ECO:0000313" key="15">
    <source>
        <dbReference type="EMBL" id="TPH13318.1"/>
    </source>
</evidence>
<keyword evidence="8 13" id="KW-0547">Nucleotide-binding</keyword>
<dbReference type="HAMAP" id="MF_00328">
    <property type="entry name" value="Guanylate_kinase"/>
    <property type="match status" value="1"/>
</dbReference>
<dbReference type="SUPFAM" id="SSF52540">
    <property type="entry name" value="P-loop containing nucleoside triphosphate hydrolases"/>
    <property type="match status" value="1"/>
</dbReference>
<sequence length="210" mass="23578">MSVTGNLFILSAPSGAGKSSLIKALLEKSHDDNTRAMQVSVSHTTRDPRPGEQNGEHYHFVSVDEFKSQISQGAFYEYAEVFGNYYGTSEAAIDAQLAQGIDVFLDIDWQGAQQVRIKKPEVTTIFISPPSKQELENRLRGRGQDSDEVIASRMAEAQAECSHFNEFDYIIINDDFSQALADLKTIVYNQRLTCNQQIEKHEQLLSELIK</sequence>
<dbReference type="InterPro" id="IPR008145">
    <property type="entry name" value="GK/Ca_channel_bsu"/>
</dbReference>
<dbReference type="InterPro" id="IPR008144">
    <property type="entry name" value="Guanylate_kin-like_dom"/>
</dbReference>
<comment type="similarity">
    <text evidence="3 13">Belongs to the guanylate kinase family.</text>
</comment>
<protein>
    <recommendedName>
        <fullName evidence="5 13">Guanylate kinase</fullName>
        <ecNumber evidence="4 13">2.7.4.8</ecNumber>
    </recommendedName>
    <alternativeName>
        <fullName evidence="11 13">GMP kinase</fullName>
    </alternativeName>
</protein>
<organism evidence="15 16">
    <name type="scientific">Litorilituus lipolyticus</name>
    <dbReference type="NCBI Taxonomy" id="2491017"/>
    <lineage>
        <taxon>Bacteria</taxon>
        <taxon>Pseudomonadati</taxon>
        <taxon>Pseudomonadota</taxon>
        <taxon>Gammaproteobacteria</taxon>
        <taxon>Alteromonadales</taxon>
        <taxon>Colwelliaceae</taxon>
        <taxon>Litorilituus</taxon>
    </lineage>
</organism>
<dbReference type="GO" id="GO:0004385">
    <property type="term" value="F:GMP kinase activity"/>
    <property type="evidence" value="ECO:0007669"/>
    <property type="project" value="UniProtKB-UniRule"/>
</dbReference>
<dbReference type="SMART" id="SM00072">
    <property type="entry name" value="GuKc"/>
    <property type="match status" value="1"/>
</dbReference>
<evidence type="ECO:0000256" key="8">
    <source>
        <dbReference type="ARBA" id="ARBA00022741"/>
    </source>
</evidence>
<proteinExistence type="inferred from homology"/>
<evidence type="ECO:0000256" key="10">
    <source>
        <dbReference type="ARBA" id="ARBA00022840"/>
    </source>
</evidence>
<evidence type="ECO:0000256" key="6">
    <source>
        <dbReference type="ARBA" id="ARBA00022490"/>
    </source>
</evidence>
<dbReference type="FunFam" id="3.40.50.300:FF:000855">
    <property type="entry name" value="Guanylate kinase"/>
    <property type="match status" value="1"/>
</dbReference>
<dbReference type="PROSITE" id="PS50052">
    <property type="entry name" value="GUANYLATE_KINASE_2"/>
    <property type="match status" value="1"/>
</dbReference>
<dbReference type="Proteomes" id="UP000315303">
    <property type="component" value="Unassembled WGS sequence"/>
</dbReference>
<dbReference type="InterPro" id="IPR017665">
    <property type="entry name" value="Guanylate_kinase"/>
</dbReference>
<gene>
    <name evidence="13" type="primary">gmk</name>
    <name evidence="15" type="ORF">EPA86_14085</name>
</gene>
<dbReference type="PANTHER" id="PTHR23117">
    <property type="entry name" value="GUANYLATE KINASE-RELATED"/>
    <property type="match status" value="1"/>
</dbReference>
<keyword evidence="9 13" id="KW-0418">Kinase</keyword>
<evidence type="ECO:0000256" key="13">
    <source>
        <dbReference type="HAMAP-Rule" id="MF_00328"/>
    </source>
</evidence>
<dbReference type="Gene3D" id="3.40.50.300">
    <property type="entry name" value="P-loop containing nucleotide triphosphate hydrolases"/>
    <property type="match status" value="1"/>
</dbReference>
<evidence type="ECO:0000256" key="1">
    <source>
        <dbReference type="ARBA" id="ARBA00003531"/>
    </source>
</evidence>
<feature type="binding site" evidence="13">
    <location>
        <begin position="12"/>
        <end position="19"/>
    </location>
    <ligand>
        <name>ATP</name>
        <dbReference type="ChEBI" id="CHEBI:30616"/>
    </ligand>
</feature>
<keyword evidence="16" id="KW-1185">Reference proteome</keyword>
<feature type="domain" description="Guanylate kinase-like" evidence="14">
    <location>
        <begin position="5"/>
        <end position="188"/>
    </location>
</feature>
<dbReference type="InterPro" id="IPR027417">
    <property type="entry name" value="P-loop_NTPase"/>
</dbReference>
<evidence type="ECO:0000313" key="16">
    <source>
        <dbReference type="Proteomes" id="UP000315303"/>
    </source>
</evidence>
<dbReference type="FunFam" id="3.30.63.10:FF:000002">
    <property type="entry name" value="Guanylate kinase 1"/>
    <property type="match status" value="1"/>
</dbReference>
<dbReference type="CDD" id="cd00071">
    <property type="entry name" value="GMPK"/>
    <property type="match status" value="1"/>
</dbReference>
<keyword evidence="6 13" id="KW-0963">Cytoplasm</keyword>
<evidence type="ECO:0000256" key="7">
    <source>
        <dbReference type="ARBA" id="ARBA00022679"/>
    </source>
</evidence>
<evidence type="ECO:0000256" key="3">
    <source>
        <dbReference type="ARBA" id="ARBA00005790"/>
    </source>
</evidence>